<dbReference type="SUPFAM" id="SSF52833">
    <property type="entry name" value="Thioredoxin-like"/>
    <property type="match status" value="1"/>
</dbReference>
<dbReference type="RefSeq" id="WP_132592363.1">
    <property type="nucleotide sequence ID" value="NZ_SMKO01000007.1"/>
</dbReference>
<dbReference type="PROSITE" id="PS51352">
    <property type="entry name" value="THIOREDOXIN_2"/>
    <property type="match status" value="1"/>
</dbReference>
<dbReference type="InterPro" id="IPR000866">
    <property type="entry name" value="AhpC/TSA"/>
</dbReference>
<evidence type="ECO:0000256" key="11">
    <source>
        <dbReference type="ARBA" id="ARBA00049091"/>
    </source>
</evidence>
<evidence type="ECO:0000259" key="12">
    <source>
        <dbReference type="PROSITE" id="PS51352"/>
    </source>
</evidence>
<dbReference type="InterPro" id="IPR013766">
    <property type="entry name" value="Thioredoxin_domain"/>
</dbReference>
<dbReference type="GO" id="GO:0008379">
    <property type="term" value="F:thioredoxin peroxidase activity"/>
    <property type="evidence" value="ECO:0007669"/>
    <property type="project" value="TreeGrafter"/>
</dbReference>
<dbReference type="GO" id="GO:0045454">
    <property type="term" value="P:cell redox homeostasis"/>
    <property type="evidence" value="ECO:0007669"/>
    <property type="project" value="TreeGrafter"/>
</dbReference>
<dbReference type="Proteomes" id="UP000295258">
    <property type="component" value="Unassembled WGS sequence"/>
</dbReference>
<evidence type="ECO:0000313" key="13">
    <source>
        <dbReference type="EMBL" id="TDD11529.1"/>
    </source>
</evidence>
<feature type="domain" description="Thioredoxin" evidence="12">
    <location>
        <begin position="2"/>
        <end position="153"/>
    </location>
</feature>
<dbReference type="Pfam" id="PF00578">
    <property type="entry name" value="AhpC-TSA"/>
    <property type="match status" value="1"/>
</dbReference>
<keyword evidence="3" id="KW-0575">Peroxidase</keyword>
<evidence type="ECO:0000313" key="14">
    <source>
        <dbReference type="Proteomes" id="UP000295258"/>
    </source>
</evidence>
<reference evidence="13 14" key="1">
    <citation type="submission" date="2019-03" db="EMBL/GenBank/DDBJ databases">
        <title>Draft genome sequences of novel Actinobacteria.</title>
        <authorList>
            <person name="Sahin N."/>
            <person name="Ay H."/>
            <person name="Saygin H."/>
        </authorList>
    </citation>
    <scope>NUCLEOTIDE SEQUENCE [LARGE SCALE GENOMIC DNA]</scope>
    <source>
        <strain evidence="13 14">KC310</strain>
    </source>
</reference>
<accession>A0A4R4VZB8</accession>
<evidence type="ECO:0000256" key="1">
    <source>
        <dbReference type="ARBA" id="ARBA00003330"/>
    </source>
</evidence>
<name>A0A4R4VZB8_9ACTN</name>
<evidence type="ECO:0000256" key="4">
    <source>
        <dbReference type="ARBA" id="ARBA00022862"/>
    </source>
</evidence>
<keyword evidence="4" id="KW-0049">Antioxidant</keyword>
<evidence type="ECO:0000256" key="8">
    <source>
        <dbReference type="ARBA" id="ARBA00032824"/>
    </source>
</evidence>
<dbReference type="Gene3D" id="3.40.30.10">
    <property type="entry name" value="Glutaredoxin"/>
    <property type="match status" value="1"/>
</dbReference>
<evidence type="ECO:0000256" key="6">
    <source>
        <dbReference type="ARBA" id="ARBA00023157"/>
    </source>
</evidence>
<protein>
    <recommendedName>
        <fullName evidence="2">thioredoxin-dependent peroxiredoxin</fullName>
        <ecNumber evidence="2">1.11.1.24</ecNumber>
    </recommendedName>
    <alternativeName>
        <fullName evidence="10">Bacterioferritin comigratory protein</fullName>
    </alternativeName>
    <alternativeName>
        <fullName evidence="8">Thioredoxin peroxidase</fullName>
    </alternativeName>
</protein>
<keyword evidence="7" id="KW-0676">Redox-active center</keyword>
<dbReference type="EC" id="1.11.1.24" evidence="2"/>
<comment type="function">
    <text evidence="1">Thiol-specific peroxidase that catalyzes the reduction of hydrogen peroxide and organic hydroperoxides to water and alcohols, respectively. Plays a role in cell protection against oxidative stress by detoxifying peroxides and as sensor of hydrogen peroxide-mediated signaling events.</text>
</comment>
<evidence type="ECO:0000256" key="5">
    <source>
        <dbReference type="ARBA" id="ARBA00023002"/>
    </source>
</evidence>
<comment type="caution">
    <text evidence="13">The sequence shown here is derived from an EMBL/GenBank/DDBJ whole genome shotgun (WGS) entry which is preliminary data.</text>
</comment>
<dbReference type="InterPro" id="IPR050924">
    <property type="entry name" value="Peroxiredoxin_BCP/PrxQ"/>
</dbReference>
<evidence type="ECO:0000256" key="3">
    <source>
        <dbReference type="ARBA" id="ARBA00022559"/>
    </source>
</evidence>
<sequence>MLETGSPAPDVVLEHTDGRTVRLSDHRGHRAVLIYFMRATSCPVCNRHVQDLVRRRDEFAAGDVQVLVAVPEDRRAAAAWKARRRVPFPVLVGRHASPHQVMGLSRRVFGSLQQSGSILIDAQGVVRHAHGATMPTGAYQGKEITAAVQALRTRE</sequence>
<evidence type="ECO:0000256" key="7">
    <source>
        <dbReference type="ARBA" id="ARBA00023284"/>
    </source>
</evidence>
<dbReference type="AlphaFoldDB" id="A0A4R4VZB8"/>
<gene>
    <name evidence="13" type="ORF">E1292_04740</name>
</gene>
<comment type="catalytic activity">
    <reaction evidence="11">
        <text>a hydroperoxide + [thioredoxin]-dithiol = an alcohol + [thioredoxin]-disulfide + H2O</text>
        <dbReference type="Rhea" id="RHEA:62620"/>
        <dbReference type="Rhea" id="RHEA-COMP:10698"/>
        <dbReference type="Rhea" id="RHEA-COMP:10700"/>
        <dbReference type="ChEBI" id="CHEBI:15377"/>
        <dbReference type="ChEBI" id="CHEBI:29950"/>
        <dbReference type="ChEBI" id="CHEBI:30879"/>
        <dbReference type="ChEBI" id="CHEBI:35924"/>
        <dbReference type="ChEBI" id="CHEBI:50058"/>
        <dbReference type="EC" id="1.11.1.24"/>
    </reaction>
</comment>
<keyword evidence="5" id="KW-0560">Oxidoreductase</keyword>
<evidence type="ECO:0000256" key="9">
    <source>
        <dbReference type="ARBA" id="ARBA00038489"/>
    </source>
</evidence>
<evidence type="ECO:0000256" key="2">
    <source>
        <dbReference type="ARBA" id="ARBA00013017"/>
    </source>
</evidence>
<proteinExistence type="inferred from homology"/>
<dbReference type="PANTHER" id="PTHR42801:SF4">
    <property type="entry name" value="AHPC_TSA FAMILY PROTEIN"/>
    <property type="match status" value="1"/>
</dbReference>
<organism evidence="13 14">
    <name type="scientific">Nonomuraea deserti</name>
    <dbReference type="NCBI Taxonomy" id="1848322"/>
    <lineage>
        <taxon>Bacteria</taxon>
        <taxon>Bacillati</taxon>
        <taxon>Actinomycetota</taxon>
        <taxon>Actinomycetes</taxon>
        <taxon>Streptosporangiales</taxon>
        <taxon>Streptosporangiaceae</taxon>
        <taxon>Nonomuraea</taxon>
    </lineage>
</organism>
<dbReference type="EMBL" id="SMKO01000007">
    <property type="protein sequence ID" value="TDD11529.1"/>
    <property type="molecule type" value="Genomic_DNA"/>
</dbReference>
<dbReference type="InterPro" id="IPR036249">
    <property type="entry name" value="Thioredoxin-like_sf"/>
</dbReference>
<dbReference type="GO" id="GO:0005737">
    <property type="term" value="C:cytoplasm"/>
    <property type="evidence" value="ECO:0007669"/>
    <property type="project" value="TreeGrafter"/>
</dbReference>
<comment type="similarity">
    <text evidence="9">Belongs to the peroxiredoxin family. BCP/PrxQ subfamily.</text>
</comment>
<keyword evidence="14" id="KW-1185">Reference proteome</keyword>
<evidence type="ECO:0000256" key="10">
    <source>
        <dbReference type="ARBA" id="ARBA00041373"/>
    </source>
</evidence>
<dbReference type="GO" id="GO:0034599">
    <property type="term" value="P:cellular response to oxidative stress"/>
    <property type="evidence" value="ECO:0007669"/>
    <property type="project" value="TreeGrafter"/>
</dbReference>
<keyword evidence="6" id="KW-1015">Disulfide bond</keyword>
<dbReference type="PANTHER" id="PTHR42801">
    <property type="entry name" value="THIOREDOXIN-DEPENDENT PEROXIDE REDUCTASE"/>
    <property type="match status" value="1"/>
</dbReference>